<dbReference type="GO" id="GO:0004803">
    <property type="term" value="F:transposase activity"/>
    <property type="evidence" value="ECO:0007669"/>
    <property type="project" value="InterPro"/>
</dbReference>
<dbReference type="Pfam" id="PF01527">
    <property type="entry name" value="HTH_Tnp_1"/>
    <property type="match status" value="1"/>
</dbReference>
<dbReference type="SUPFAM" id="SSF46689">
    <property type="entry name" value="Homeodomain-like"/>
    <property type="match status" value="1"/>
</dbReference>
<dbReference type="GO" id="GO:0006313">
    <property type="term" value="P:DNA transposition"/>
    <property type="evidence" value="ECO:0007669"/>
    <property type="project" value="InterPro"/>
</dbReference>
<proteinExistence type="predicted"/>
<accession>A0A3B0YQG6</accession>
<dbReference type="GO" id="GO:0003677">
    <property type="term" value="F:DNA binding"/>
    <property type="evidence" value="ECO:0007669"/>
    <property type="project" value="InterPro"/>
</dbReference>
<feature type="coiled-coil region" evidence="1">
    <location>
        <begin position="57"/>
        <end position="84"/>
    </location>
</feature>
<gene>
    <name evidence="2" type="ORF">MNBD_GAMMA13-1338</name>
</gene>
<evidence type="ECO:0000313" key="2">
    <source>
        <dbReference type="EMBL" id="VAW83155.1"/>
    </source>
</evidence>
<dbReference type="InterPro" id="IPR009057">
    <property type="entry name" value="Homeodomain-like_sf"/>
</dbReference>
<reference evidence="2" key="1">
    <citation type="submission" date="2018-06" db="EMBL/GenBank/DDBJ databases">
        <authorList>
            <person name="Zhirakovskaya E."/>
        </authorList>
    </citation>
    <scope>NUCLEOTIDE SEQUENCE</scope>
</reference>
<dbReference type="PANTHER" id="PTHR33215:SF13">
    <property type="entry name" value="PROTEIN DISTAL ANTENNA"/>
    <property type="match status" value="1"/>
</dbReference>
<dbReference type="InterPro" id="IPR051839">
    <property type="entry name" value="RD_transcriptional_regulator"/>
</dbReference>
<name>A0A3B0YQG6_9ZZZZ</name>
<protein>
    <submittedName>
        <fullName evidence="2">Mobile element protein</fullName>
    </submittedName>
</protein>
<dbReference type="AlphaFoldDB" id="A0A3B0YQG6"/>
<sequence>MGKGIRYTDEFKRDAVAQVKERGYSVKDVSERLGICTKSMYDWIRKFHEPEDPSADISDQAQENRRLRAELRRVTEERDILKKATVYFAREAK</sequence>
<dbReference type="EMBL" id="UOFK01000351">
    <property type="protein sequence ID" value="VAW83155.1"/>
    <property type="molecule type" value="Genomic_DNA"/>
</dbReference>
<dbReference type="InterPro" id="IPR002514">
    <property type="entry name" value="Transposase_8"/>
</dbReference>
<dbReference type="PANTHER" id="PTHR33215">
    <property type="entry name" value="PROTEIN DISTAL ANTENNA"/>
    <property type="match status" value="1"/>
</dbReference>
<dbReference type="Gene3D" id="1.10.10.60">
    <property type="entry name" value="Homeodomain-like"/>
    <property type="match status" value="1"/>
</dbReference>
<keyword evidence="1" id="KW-0175">Coiled coil</keyword>
<organism evidence="2">
    <name type="scientific">hydrothermal vent metagenome</name>
    <dbReference type="NCBI Taxonomy" id="652676"/>
    <lineage>
        <taxon>unclassified sequences</taxon>
        <taxon>metagenomes</taxon>
        <taxon>ecological metagenomes</taxon>
    </lineage>
</organism>
<evidence type="ECO:0000256" key="1">
    <source>
        <dbReference type="SAM" id="Coils"/>
    </source>
</evidence>